<name>A0ABQ7VWR3_SOLTU</name>
<proteinExistence type="predicted"/>
<organism evidence="2 3">
    <name type="scientific">Solanum tuberosum</name>
    <name type="common">Potato</name>
    <dbReference type="NCBI Taxonomy" id="4113"/>
    <lineage>
        <taxon>Eukaryota</taxon>
        <taxon>Viridiplantae</taxon>
        <taxon>Streptophyta</taxon>
        <taxon>Embryophyta</taxon>
        <taxon>Tracheophyta</taxon>
        <taxon>Spermatophyta</taxon>
        <taxon>Magnoliopsida</taxon>
        <taxon>eudicotyledons</taxon>
        <taxon>Gunneridae</taxon>
        <taxon>Pentapetalae</taxon>
        <taxon>asterids</taxon>
        <taxon>lamiids</taxon>
        <taxon>Solanales</taxon>
        <taxon>Solanaceae</taxon>
        <taxon>Solanoideae</taxon>
        <taxon>Solaneae</taxon>
        <taxon>Solanum</taxon>
    </lineage>
</organism>
<reference evidence="2 3" key="1">
    <citation type="journal article" date="2021" name="bioRxiv">
        <title>Chromosome-scale and haplotype-resolved genome assembly of a tetraploid potato cultivar.</title>
        <authorList>
            <person name="Sun H."/>
            <person name="Jiao W.-B."/>
            <person name="Krause K."/>
            <person name="Campoy J.A."/>
            <person name="Goel M."/>
            <person name="Folz-Donahue K."/>
            <person name="Kukat C."/>
            <person name="Huettel B."/>
            <person name="Schneeberger K."/>
        </authorList>
    </citation>
    <scope>NUCLEOTIDE SEQUENCE [LARGE SCALE GENOMIC DNA]</scope>
    <source>
        <strain evidence="2">SolTubOtavaFocal</strain>
        <tissue evidence="2">Leaves</tissue>
    </source>
</reference>
<feature type="region of interest" description="Disordered" evidence="1">
    <location>
        <begin position="1"/>
        <end position="110"/>
    </location>
</feature>
<evidence type="ECO:0000256" key="1">
    <source>
        <dbReference type="SAM" id="MobiDB-lite"/>
    </source>
</evidence>
<evidence type="ECO:0000313" key="3">
    <source>
        <dbReference type="Proteomes" id="UP000826656"/>
    </source>
</evidence>
<feature type="compositionally biased region" description="Low complexity" evidence="1">
    <location>
        <begin position="41"/>
        <end position="53"/>
    </location>
</feature>
<dbReference type="Proteomes" id="UP000826656">
    <property type="component" value="Unassembled WGS sequence"/>
</dbReference>
<evidence type="ECO:0000313" key="2">
    <source>
        <dbReference type="EMBL" id="KAH0772930.1"/>
    </source>
</evidence>
<gene>
    <name evidence="2" type="ORF">KY290_010067</name>
</gene>
<comment type="caution">
    <text evidence="2">The sequence shown here is derived from an EMBL/GenBank/DDBJ whole genome shotgun (WGS) entry which is preliminary data.</text>
</comment>
<dbReference type="EMBL" id="JAIVGD010000005">
    <property type="protein sequence ID" value="KAH0772930.1"/>
    <property type="molecule type" value="Genomic_DNA"/>
</dbReference>
<sequence>MAVNSSPTTTKLPIPPDPLLPLSIMGNAPVQPTKCDSDCGTPNLPTILLPTPNSRDTRITSESMELSGDNIGLPQGSGQCEGELSPSSSRHWDLQPSGTTSSHHPPPYPH</sequence>
<keyword evidence="3" id="KW-1185">Reference proteome</keyword>
<accession>A0ABQ7VWR3</accession>
<protein>
    <submittedName>
        <fullName evidence="2">Uncharacterized protein</fullName>
    </submittedName>
</protein>